<evidence type="ECO:0000313" key="9">
    <source>
        <dbReference type="Proteomes" id="UP000774326"/>
    </source>
</evidence>
<evidence type="ECO:0000256" key="2">
    <source>
        <dbReference type="ARBA" id="ARBA00004173"/>
    </source>
</evidence>
<dbReference type="SUPFAM" id="SSF52833">
    <property type="entry name" value="Thioredoxin-like"/>
    <property type="match status" value="1"/>
</dbReference>
<comment type="function">
    <text evidence="1">Putative mitochondrial redox protein which could be involved in the reduction of small toxic molecules.</text>
</comment>
<reference evidence="8" key="2">
    <citation type="submission" date="2021-01" db="EMBL/GenBank/DDBJ databases">
        <authorList>
            <person name="Schikora-Tamarit M.A."/>
        </authorList>
    </citation>
    <scope>NUCLEOTIDE SEQUENCE</scope>
    <source>
        <strain evidence="8">CBS2887</strain>
    </source>
</reference>
<dbReference type="PANTHER" id="PTHR28071:SF1">
    <property type="entry name" value="REDOX PROTEIN FMP46, MITOCHONDRIAL-RELATED"/>
    <property type="match status" value="1"/>
</dbReference>
<dbReference type="PANTHER" id="PTHR28071">
    <property type="entry name" value="REDOX PROTEIN FMP46, MITOCHONDRIAL-RELATED"/>
    <property type="match status" value="1"/>
</dbReference>
<evidence type="ECO:0000256" key="3">
    <source>
        <dbReference type="ARBA" id="ARBA00009734"/>
    </source>
</evidence>
<keyword evidence="4" id="KW-0809">Transit peptide</keyword>
<evidence type="ECO:0000256" key="6">
    <source>
        <dbReference type="ARBA" id="ARBA00023128"/>
    </source>
</evidence>
<comment type="subcellular location">
    <subcellularLocation>
        <location evidence="2">Mitochondrion</location>
    </subcellularLocation>
</comment>
<dbReference type="Pfam" id="PF07955">
    <property type="entry name" value="DUF1687"/>
    <property type="match status" value="1"/>
</dbReference>
<evidence type="ECO:0000256" key="5">
    <source>
        <dbReference type="ARBA" id="ARBA00023002"/>
    </source>
</evidence>
<organism evidence="8 9">
    <name type="scientific">Wickerhamomyces pijperi</name>
    <name type="common">Yeast</name>
    <name type="synonym">Pichia pijperi</name>
    <dbReference type="NCBI Taxonomy" id="599730"/>
    <lineage>
        <taxon>Eukaryota</taxon>
        <taxon>Fungi</taxon>
        <taxon>Dikarya</taxon>
        <taxon>Ascomycota</taxon>
        <taxon>Saccharomycotina</taxon>
        <taxon>Saccharomycetes</taxon>
        <taxon>Phaffomycetales</taxon>
        <taxon>Wickerhamomycetaceae</taxon>
        <taxon>Wickerhamomyces</taxon>
    </lineage>
</organism>
<protein>
    <submittedName>
        <fullName evidence="8">Uncharacterized protein</fullName>
    </submittedName>
</protein>
<dbReference type="Gene3D" id="3.40.30.10">
    <property type="entry name" value="Glutaredoxin"/>
    <property type="match status" value="1"/>
</dbReference>
<evidence type="ECO:0000313" key="8">
    <source>
        <dbReference type="EMBL" id="KAH3685997.1"/>
    </source>
</evidence>
<keyword evidence="9" id="KW-1185">Reference proteome</keyword>
<dbReference type="AlphaFoldDB" id="A0A9P8Q7U9"/>
<sequence length="173" mass="19900">MSMFRTLQSNPGVITLYKTTLASRNLELLTFLKNHQRKQHQSIENSDNDNKNPSSSSSIWDKINSGLGGESSRDSGFNYELEVVDNETYPTYDQTKLIFSFDNNDKPEISQVLKQAFPKFEKSLRTETWQIPEEQQLRSLKDWFEAPLVVDWDKGLVASDIAGLKKIVDEYKS</sequence>
<evidence type="ECO:0000256" key="1">
    <source>
        <dbReference type="ARBA" id="ARBA00002963"/>
    </source>
</evidence>
<dbReference type="GO" id="GO:0016491">
    <property type="term" value="F:oxidoreductase activity"/>
    <property type="evidence" value="ECO:0007669"/>
    <property type="project" value="UniProtKB-KW"/>
</dbReference>
<dbReference type="GO" id="GO:0005739">
    <property type="term" value="C:mitochondrion"/>
    <property type="evidence" value="ECO:0007669"/>
    <property type="project" value="UniProtKB-SubCell"/>
</dbReference>
<dbReference type="Proteomes" id="UP000774326">
    <property type="component" value="Unassembled WGS sequence"/>
</dbReference>
<dbReference type="EMBL" id="JAEUBG010001689">
    <property type="protein sequence ID" value="KAH3685997.1"/>
    <property type="molecule type" value="Genomic_DNA"/>
</dbReference>
<name>A0A9P8Q7U9_WICPI</name>
<dbReference type="InterPro" id="IPR012882">
    <property type="entry name" value="Fmp46"/>
</dbReference>
<feature type="compositionally biased region" description="Low complexity" evidence="7">
    <location>
        <begin position="51"/>
        <end position="65"/>
    </location>
</feature>
<evidence type="ECO:0000256" key="4">
    <source>
        <dbReference type="ARBA" id="ARBA00022946"/>
    </source>
</evidence>
<comment type="caution">
    <text evidence="8">The sequence shown here is derived from an EMBL/GenBank/DDBJ whole genome shotgun (WGS) entry which is preliminary data.</text>
</comment>
<keyword evidence="6" id="KW-0496">Mitochondrion</keyword>
<reference evidence="8" key="1">
    <citation type="journal article" date="2021" name="Open Biol.">
        <title>Shared evolutionary footprints suggest mitochondrial oxidative damage underlies multiple complex I losses in fungi.</title>
        <authorList>
            <person name="Schikora-Tamarit M.A."/>
            <person name="Marcet-Houben M."/>
            <person name="Nosek J."/>
            <person name="Gabaldon T."/>
        </authorList>
    </citation>
    <scope>NUCLEOTIDE SEQUENCE</scope>
    <source>
        <strain evidence="8">CBS2887</strain>
    </source>
</reference>
<accession>A0A9P8Q7U9</accession>
<proteinExistence type="inferred from homology"/>
<dbReference type="OrthoDB" id="4044803at2759"/>
<dbReference type="InterPro" id="IPR036249">
    <property type="entry name" value="Thioredoxin-like_sf"/>
</dbReference>
<keyword evidence="5" id="KW-0560">Oxidoreductase</keyword>
<evidence type="ECO:0000256" key="7">
    <source>
        <dbReference type="SAM" id="MobiDB-lite"/>
    </source>
</evidence>
<comment type="similarity">
    <text evidence="3">Belongs to the FMP46 family.</text>
</comment>
<feature type="region of interest" description="Disordered" evidence="7">
    <location>
        <begin position="39"/>
        <end position="75"/>
    </location>
</feature>
<gene>
    <name evidence="8" type="ORF">WICPIJ_002996</name>
</gene>